<accession>A0A8X6IWB5</accession>
<proteinExistence type="predicted"/>
<evidence type="ECO:0000313" key="7">
    <source>
        <dbReference type="Proteomes" id="UP000886998"/>
    </source>
</evidence>
<organism evidence="6 7">
    <name type="scientific">Trichonephila inaurata madagascariensis</name>
    <dbReference type="NCBI Taxonomy" id="2747483"/>
    <lineage>
        <taxon>Eukaryota</taxon>
        <taxon>Metazoa</taxon>
        <taxon>Ecdysozoa</taxon>
        <taxon>Arthropoda</taxon>
        <taxon>Chelicerata</taxon>
        <taxon>Arachnida</taxon>
        <taxon>Araneae</taxon>
        <taxon>Araneomorphae</taxon>
        <taxon>Entelegynae</taxon>
        <taxon>Araneoidea</taxon>
        <taxon>Nephilidae</taxon>
        <taxon>Trichonephila</taxon>
        <taxon>Trichonephila inaurata</taxon>
    </lineage>
</organism>
<dbReference type="EMBL" id="BMAV01027621">
    <property type="protein sequence ID" value="GFS60952.1"/>
    <property type="molecule type" value="Genomic_DNA"/>
</dbReference>
<evidence type="ECO:0000256" key="3">
    <source>
        <dbReference type="PROSITE-ProRule" id="PRU00325"/>
    </source>
</evidence>
<protein>
    <submittedName>
        <fullName evidence="6">CUB domain-containing protein</fullName>
    </submittedName>
</protein>
<dbReference type="SUPFAM" id="SSF57424">
    <property type="entry name" value="LDL receptor-like module"/>
    <property type="match status" value="1"/>
</dbReference>
<comment type="caution">
    <text evidence="2">Lacks conserved residue(s) required for the propagation of feature annotation.</text>
</comment>
<dbReference type="PANTHER" id="PTHR24652">
    <property type="entry name" value="LOW-DENSITY LIPOPROTEIN RECEPTOR CLASS A DOMAIN-CONTAINING PROTEIN 2"/>
    <property type="match status" value="1"/>
</dbReference>
<keyword evidence="4" id="KW-0812">Transmembrane</keyword>
<dbReference type="InterPro" id="IPR007527">
    <property type="entry name" value="Znf_SWIM"/>
</dbReference>
<evidence type="ECO:0000256" key="1">
    <source>
        <dbReference type="ARBA" id="ARBA00023157"/>
    </source>
</evidence>
<keyword evidence="4" id="KW-1133">Transmembrane helix</keyword>
<comment type="caution">
    <text evidence="6">The sequence shown here is derived from an EMBL/GenBank/DDBJ whole genome shotgun (WGS) entry which is preliminary data.</text>
</comment>
<keyword evidence="7" id="KW-1185">Reference proteome</keyword>
<dbReference type="Pfam" id="PF04434">
    <property type="entry name" value="SWIM"/>
    <property type="match status" value="1"/>
</dbReference>
<reference evidence="6" key="1">
    <citation type="submission" date="2020-08" db="EMBL/GenBank/DDBJ databases">
        <title>Multicomponent nature underlies the extraordinary mechanical properties of spider dragline silk.</title>
        <authorList>
            <person name="Kono N."/>
            <person name="Nakamura H."/>
            <person name="Mori M."/>
            <person name="Yoshida Y."/>
            <person name="Ohtoshi R."/>
            <person name="Malay A.D."/>
            <person name="Moran D.A.P."/>
            <person name="Tomita M."/>
            <person name="Numata K."/>
            <person name="Arakawa K."/>
        </authorList>
    </citation>
    <scope>NUCLEOTIDE SEQUENCE</scope>
</reference>
<dbReference type="Proteomes" id="UP000886998">
    <property type="component" value="Unassembled WGS sequence"/>
</dbReference>
<dbReference type="OrthoDB" id="6514358at2759"/>
<feature type="disulfide bond" evidence="2">
    <location>
        <begin position="211"/>
        <end position="229"/>
    </location>
</feature>
<dbReference type="SMART" id="SM00192">
    <property type="entry name" value="LDLa"/>
    <property type="match status" value="1"/>
</dbReference>
<dbReference type="SUPFAM" id="SSF49854">
    <property type="entry name" value="Spermadhesin, CUB domain"/>
    <property type="match status" value="1"/>
</dbReference>
<keyword evidence="3" id="KW-0479">Metal-binding</keyword>
<dbReference type="CDD" id="cd00112">
    <property type="entry name" value="LDLa"/>
    <property type="match status" value="1"/>
</dbReference>
<dbReference type="GO" id="GO:0008270">
    <property type="term" value="F:zinc ion binding"/>
    <property type="evidence" value="ECO:0007669"/>
    <property type="project" value="UniProtKB-KW"/>
</dbReference>
<dbReference type="Gene3D" id="4.10.400.10">
    <property type="entry name" value="Low-density Lipoprotein Receptor"/>
    <property type="match status" value="1"/>
</dbReference>
<feature type="transmembrane region" description="Helical" evidence="4">
    <location>
        <begin position="252"/>
        <end position="272"/>
    </location>
</feature>
<name>A0A8X6IWB5_9ARAC</name>
<keyword evidence="3" id="KW-0863">Zinc-finger</keyword>
<dbReference type="InterPro" id="IPR042333">
    <property type="entry name" value="LRAD2/Mig-13-like"/>
</dbReference>
<evidence type="ECO:0000259" key="5">
    <source>
        <dbReference type="PROSITE" id="PS50966"/>
    </source>
</evidence>
<keyword evidence="1 2" id="KW-1015">Disulfide bond</keyword>
<dbReference type="PROSITE" id="PS50068">
    <property type="entry name" value="LDLRA_2"/>
    <property type="match status" value="1"/>
</dbReference>
<dbReference type="AlphaFoldDB" id="A0A8X6IWB5"/>
<evidence type="ECO:0000256" key="2">
    <source>
        <dbReference type="PROSITE-ProRule" id="PRU00124"/>
    </source>
</evidence>
<gene>
    <name evidence="6" type="primary">AVEN_166808_1</name>
    <name evidence="6" type="ORF">TNIN_450521</name>
</gene>
<evidence type="ECO:0000256" key="4">
    <source>
        <dbReference type="SAM" id="Phobius"/>
    </source>
</evidence>
<dbReference type="InterPro" id="IPR036055">
    <property type="entry name" value="LDL_receptor-like_sf"/>
</dbReference>
<dbReference type="InterPro" id="IPR035914">
    <property type="entry name" value="Sperma_CUB_dom_sf"/>
</dbReference>
<sequence length="556" mass="62593">MSQSGTLCLASRKELDKPGEKGLRRAPKSLETIGSCEMRQMNVCVFVVAHACCLYWVEGYRTFSMKYIGSCSNGNSIDIELSSMSSNSSGILISDWDTRFEANLHCVVVLKPPLTYGLVASIRNIDLQPYAANVTNCQNYLEISSGKGFQVTRLCGYSNDALEFQSYIHWGKTTVVFHTSNSSHIQKAAFQLTFTAIRRGYNWCFNEERRCRNGHCIWKGLTCDGHNNCGDLSDELDKVVAQCNVMSPGESLAVIVISIVGALFLLIIAAYLRGPKISQQIERMSQCRRPACPNTEDPTGPSIDEPTVNTIVSVISRRRTSYGSMSGLLSSYDYSGTVPLDPPPRYEEVTNLPAVSVENNTAKCTCPAGSAPAYCKHVFALLHAIEDYVRNEWFYASTERLQTWHHPKPAKTIPQETSTIFKDESSKQRLVNTNFDYDELNFCPFMEVKRNGSEVILEKSILFSAAVCSQKCAENLPALDIDATLFFHKNYYRNMEEILALERRTVGQNCSEWHLERKLRPTASDTKLIFSKVADFKTLASQILKKRMVRWILYRL</sequence>
<dbReference type="Pfam" id="PF00057">
    <property type="entry name" value="Ldl_recept_a"/>
    <property type="match status" value="1"/>
</dbReference>
<dbReference type="Gene3D" id="2.60.120.290">
    <property type="entry name" value="Spermadhesin, CUB domain"/>
    <property type="match status" value="1"/>
</dbReference>
<evidence type="ECO:0000313" key="6">
    <source>
        <dbReference type="EMBL" id="GFS60952.1"/>
    </source>
</evidence>
<keyword evidence="4" id="KW-0472">Membrane</keyword>
<dbReference type="PROSITE" id="PS50966">
    <property type="entry name" value="ZF_SWIM"/>
    <property type="match status" value="1"/>
</dbReference>
<keyword evidence="3" id="KW-0862">Zinc</keyword>
<feature type="domain" description="SWIM-type" evidence="5">
    <location>
        <begin position="353"/>
        <end position="386"/>
    </location>
</feature>
<dbReference type="InterPro" id="IPR002172">
    <property type="entry name" value="LDrepeatLR_classA_rpt"/>
</dbReference>
<feature type="disulfide bond" evidence="2">
    <location>
        <begin position="204"/>
        <end position="216"/>
    </location>
</feature>